<sequence>MSAVLDFSIFPLDKGVSLSAYVARAIRIVKESGLPYVFSPMSTSVEGEWDEVLALVTRCKDELAKDCDRIHVAIRVDWRDGPGGRLSAKVKSVEEKL</sequence>
<organism evidence="3 4">
    <name type="scientific">Solidesulfovibrio fructosivorans JJ]</name>
    <dbReference type="NCBI Taxonomy" id="596151"/>
    <lineage>
        <taxon>Bacteria</taxon>
        <taxon>Pseudomonadati</taxon>
        <taxon>Thermodesulfobacteriota</taxon>
        <taxon>Desulfovibrionia</taxon>
        <taxon>Desulfovibrionales</taxon>
        <taxon>Desulfovibrionaceae</taxon>
        <taxon>Solidesulfovibrio</taxon>
    </lineage>
</organism>
<dbReference type="InterPro" id="IPR029756">
    <property type="entry name" value="MTH1187/YkoF-like"/>
</dbReference>
<accession>E1K0W7</accession>
<proteinExistence type="inferred from homology"/>
<protein>
    <recommendedName>
        <fullName evidence="2">Thiamine-binding protein domain-containing protein</fullName>
    </recommendedName>
</protein>
<dbReference type="Pfam" id="PF01910">
    <property type="entry name" value="Thiamine_BP"/>
    <property type="match status" value="1"/>
</dbReference>
<gene>
    <name evidence="3" type="ORF">DesfrDRAFT_3517</name>
</gene>
<dbReference type="GO" id="GO:0005829">
    <property type="term" value="C:cytosol"/>
    <property type="evidence" value="ECO:0007669"/>
    <property type="project" value="TreeGrafter"/>
</dbReference>
<dbReference type="EMBL" id="AECZ01000034">
    <property type="protein sequence ID" value="EFL49732.1"/>
    <property type="molecule type" value="Genomic_DNA"/>
</dbReference>
<dbReference type="STRING" id="596151.DesfrDRAFT_3517"/>
<reference evidence="3 4" key="1">
    <citation type="submission" date="2010-08" db="EMBL/GenBank/DDBJ databases">
        <title>The draft genome of Desulfovibrio fructosovorans JJ.</title>
        <authorList>
            <consortium name="US DOE Joint Genome Institute (JGI-PGF)"/>
            <person name="Lucas S."/>
            <person name="Copeland A."/>
            <person name="Lapidus A."/>
            <person name="Cheng J.-F."/>
            <person name="Bruce D."/>
            <person name="Goodwin L."/>
            <person name="Pitluck S."/>
            <person name="Land M.L."/>
            <person name="Hauser L."/>
            <person name="Chang Y.-J."/>
            <person name="Jeffries C."/>
            <person name="Wall J.D."/>
            <person name="Stahl D.A."/>
            <person name="Arkin A.P."/>
            <person name="Dehal P."/>
            <person name="Stolyar S.M."/>
            <person name="Hazen T.C."/>
            <person name="Woyke T.J."/>
        </authorList>
    </citation>
    <scope>NUCLEOTIDE SEQUENCE [LARGE SCALE GENOMIC DNA]</scope>
    <source>
        <strain evidence="3 4">JJ</strain>
    </source>
</reference>
<dbReference type="NCBIfam" id="TIGR00106">
    <property type="entry name" value="MTH1187 family thiamine-binding protein"/>
    <property type="match status" value="1"/>
</dbReference>
<comment type="caution">
    <text evidence="3">The sequence shown here is derived from an EMBL/GenBank/DDBJ whole genome shotgun (WGS) entry which is preliminary data.</text>
</comment>
<keyword evidence="4" id="KW-1185">Reference proteome</keyword>
<dbReference type="OrthoDB" id="9793516at2"/>
<dbReference type="SUPFAM" id="SSF89957">
    <property type="entry name" value="MTH1187/YkoF-like"/>
    <property type="match status" value="1"/>
</dbReference>
<name>E1K0W7_SOLFR</name>
<dbReference type="PANTHER" id="PTHR33777:SF1">
    <property type="entry name" value="UPF0045 PROTEIN ECM15"/>
    <property type="match status" value="1"/>
</dbReference>
<evidence type="ECO:0000313" key="4">
    <source>
        <dbReference type="Proteomes" id="UP000006250"/>
    </source>
</evidence>
<evidence type="ECO:0000313" key="3">
    <source>
        <dbReference type="EMBL" id="EFL49732.1"/>
    </source>
</evidence>
<evidence type="ECO:0000256" key="1">
    <source>
        <dbReference type="ARBA" id="ARBA00010272"/>
    </source>
</evidence>
<dbReference type="PANTHER" id="PTHR33777">
    <property type="entry name" value="UPF0045 PROTEIN ECM15"/>
    <property type="match status" value="1"/>
</dbReference>
<dbReference type="InterPro" id="IPR051614">
    <property type="entry name" value="UPF0045_domain"/>
</dbReference>
<dbReference type="Proteomes" id="UP000006250">
    <property type="component" value="Unassembled WGS sequence"/>
</dbReference>
<evidence type="ECO:0000259" key="2">
    <source>
        <dbReference type="Pfam" id="PF01910"/>
    </source>
</evidence>
<feature type="domain" description="Thiamine-binding protein" evidence="2">
    <location>
        <begin position="6"/>
        <end position="94"/>
    </location>
</feature>
<dbReference type="InterPro" id="IPR002767">
    <property type="entry name" value="Thiamine_BP"/>
</dbReference>
<dbReference type="AlphaFoldDB" id="E1K0W7"/>
<comment type="similarity">
    <text evidence="1">Belongs to the UPF0045 family.</text>
</comment>
<dbReference type="eggNOG" id="COG0011">
    <property type="taxonomic scope" value="Bacteria"/>
</dbReference>
<dbReference type="Gene3D" id="3.30.70.930">
    <property type="match status" value="1"/>
</dbReference>
<dbReference type="RefSeq" id="WP_005996108.1">
    <property type="nucleotide sequence ID" value="NZ_AECZ01000034.1"/>
</dbReference>